<protein>
    <submittedName>
        <fullName evidence="1">Uncharacterized protein</fullName>
    </submittedName>
</protein>
<name>A0A1G2HWH7_9BACT</name>
<accession>A0A1G2HWH7</accession>
<evidence type="ECO:0000313" key="2">
    <source>
        <dbReference type="Proteomes" id="UP000178380"/>
    </source>
</evidence>
<dbReference type="AlphaFoldDB" id="A0A1G2HWH7"/>
<dbReference type="Proteomes" id="UP000178380">
    <property type="component" value="Unassembled WGS sequence"/>
</dbReference>
<comment type="caution">
    <text evidence="1">The sequence shown here is derived from an EMBL/GenBank/DDBJ whole genome shotgun (WGS) entry which is preliminary data.</text>
</comment>
<organism evidence="1 2">
    <name type="scientific">Candidatus Staskawiczbacteria bacterium RIFCSPHIGHO2_02_FULL_34_10</name>
    <dbReference type="NCBI Taxonomy" id="1802205"/>
    <lineage>
        <taxon>Bacteria</taxon>
        <taxon>Candidatus Staskawicziibacteriota</taxon>
    </lineage>
</organism>
<gene>
    <name evidence="1" type="ORF">A3C58_01075</name>
</gene>
<sequence length="146" mass="16771">MIDLLEKEGFKLVSIKEKEIDLDIPIKRGERGKEFISVGADEEVIKVNDEIEKNGWRVGQRVKVINENGIAYFKKQLKEAKNIVIVGFTKNEMLQDEIVLQLDGGKVVTKTLYTFPQFFGLKVPDEQKVTEEEVLGLYPEEDEKNK</sequence>
<reference evidence="1 2" key="1">
    <citation type="journal article" date="2016" name="Nat. Commun.">
        <title>Thousands of microbial genomes shed light on interconnected biogeochemical processes in an aquifer system.</title>
        <authorList>
            <person name="Anantharaman K."/>
            <person name="Brown C.T."/>
            <person name="Hug L.A."/>
            <person name="Sharon I."/>
            <person name="Castelle C.J."/>
            <person name="Probst A.J."/>
            <person name="Thomas B.C."/>
            <person name="Singh A."/>
            <person name="Wilkins M.J."/>
            <person name="Karaoz U."/>
            <person name="Brodie E.L."/>
            <person name="Williams K.H."/>
            <person name="Hubbard S.S."/>
            <person name="Banfield J.F."/>
        </authorList>
    </citation>
    <scope>NUCLEOTIDE SEQUENCE [LARGE SCALE GENOMIC DNA]</scope>
</reference>
<dbReference type="EMBL" id="MHOR01000023">
    <property type="protein sequence ID" value="OGZ66823.1"/>
    <property type="molecule type" value="Genomic_DNA"/>
</dbReference>
<proteinExistence type="predicted"/>
<evidence type="ECO:0000313" key="1">
    <source>
        <dbReference type="EMBL" id="OGZ66823.1"/>
    </source>
</evidence>